<dbReference type="KEGG" id="ftj:FTUN_8170"/>
<sequence>MPPPPWIPPPPTATLDSSTLDSATLNSATDTAALDASATDTAAALDATTALDAAALRALVTLHALQRTERPRGDVCEAARRHAVSAGRLRVEHTGQWEECAHSEDEDEAQELTREGEHVLPVEQVPNPQPTHWVWARRIEEVWRVTAE</sequence>
<dbReference type="EMBL" id="CP053452">
    <property type="protein sequence ID" value="QJX00540.1"/>
    <property type="molecule type" value="Genomic_DNA"/>
</dbReference>
<dbReference type="Proteomes" id="UP000503447">
    <property type="component" value="Chromosome"/>
</dbReference>
<proteinExistence type="predicted"/>
<evidence type="ECO:0000313" key="2">
    <source>
        <dbReference type="Proteomes" id="UP000503447"/>
    </source>
</evidence>
<dbReference type="AlphaFoldDB" id="A0A6M5Z2A7"/>
<accession>A0A6M5Z2A7</accession>
<name>A0A6M5Z2A7_9BACT</name>
<keyword evidence="2" id="KW-1185">Reference proteome</keyword>
<gene>
    <name evidence="1" type="ORF">FTUN_8170</name>
</gene>
<evidence type="ECO:0000313" key="1">
    <source>
        <dbReference type="EMBL" id="QJX00540.1"/>
    </source>
</evidence>
<protein>
    <submittedName>
        <fullName evidence="1">Uncharacterized protein</fullName>
    </submittedName>
</protein>
<reference evidence="2" key="1">
    <citation type="submission" date="2020-05" db="EMBL/GenBank/DDBJ databases">
        <title>Frigoriglobus tundricola gen. nov., sp. nov., a psychrotolerant cellulolytic planctomycete of the family Gemmataceae with two divergent copies of 16S rRNA gene.</title>
        <authorList>
            <person name="Kulichevskaya I.S."/>
            <person name="Ivanova A.A."/>
            <person name="Naumoff D.G."/>
            <person name="Beletsky A.V."/>
            <person name="Rijpstra W.I.C."/>
            <person name="Sinninghe Damste J.S."/>
            <person name="Mardanov A.V."/>
            <person name="Ravin N.V."/>
            <person name="Dedysh S.N."/>
        </authorList>
    </citation>
    <scope>NUCLEOTIDE SEQUENCE [LARGE SCALE GENOMIC DNA]</scope>
    <source>
        <strain evidence="2">PL17</strain>
    </source>
</reference>
<organism evidence="1 2">
    <name type="scientific">Frigoriglobus tundricola</name>
    <dbReference type="NCBI Taxonomy" id="2774151"/>
    <lineage>
        <taxon>Bacteria</taxon>
        <taxon>Pseudomonadati</taxon>
        <taxon>Planctomycetota</taxon>
        <taxon>Planctomycetia</taxon>
        <taxon>Gemmatales</taxon>
        <taxon>Gemmataceae</taxon>
        <taxon>Frigoriglobus</taxon>
    </lineage>
</organism>